<sequence>MDSNSALKRNLQFLLAHRGLNNASLASLSTNAGYDLTKSYVGKILKNKEHSNISLSKVDGIAAVLNVTPMALINPLGFSSDGTPHDSAINLTILSQCIVEARSISAEVGIDNPEFEARVIALYYQAQLTGDTEQLHTSLLKLVREF</sequence>
<protein>
    <submittedName>
        <fullName evidence="1">Uncharacterized protein</fullName>
    </submittedName>
</protein>
<evidence type="ECO:0000313" key="1">
    <source>
        <dbReference type="EMBL" id="PCK31660.1"/>
    </source>
</evidence>
<dbReference type="Proteomes" id="UP000228621">
    <property type="component" value="Unassembled WGS sequence"/>
</dbReference>
<organism evidence="1 2">
    <name type="scientific">Pseudoalteromonas piscicida</name>
    <dbReference type="NCBI Taxonomy" id="43662"/>
    <lineage>
        <taxon>Bacteria</taxon>
        <taxon>Pseudomonadati</taxon>
        <taxon>Pseudomonadota</taxon>
        <taxon>Gammaproteobacteria</taxon>
        <taxon>Alteromonadales</taxon>
        <taxon>Pseudoalteromonadaceae</taxon>
        <taxon>Pseudoalteromonas</taxon>
    </lineage>
</organism>
<dbReference type="Gene3D" id="1.10.260.40">
    <property type="entry name" value="lambda repressor-like DNA-binding domains"/>
    <property type="match status" value="1"/>
</dbReference>
<keyword evidence="2" id="KW-1185">Reference proteome</keyword>
<proteinExistence type="predicted"/>
<dbReference type="AlphaFoldDB" id="A0A2A5JQJ0"/>
<gene>
    <name evidence="1" type="ORF">CEX98_11100</name>
</gene>
<accession>A0A2A5JQJ0</accession>
<dbReference type="EMBL" id="NKHF01000049">
    <property type="protein sequence ID" value="PCK31660.1"/>
    <property type="molecule type" value="Genomic_DNA"/>
</dbReference>
<dbReference type="GO" id="GO:0003677">
    <property type="term" value="F:DNA binding"/>
    <property type="evidence" value="ECO:0007669"/>
    <property type="project" value="InterPro"/>
</dbReference>
<evidence type="ECO:0000313" key="2">
    <source>
        <dbReference type="Proteomes" id="UP000228621"/>
    </source>
</evidence>
<dbReference type="RefSeq" id="WP_099642143.1">
    <property type="nucleotide sequence ID" value="NZ_JAQPZX010000048.1"/>
</dbReference>
<comment type="caution">
    <text evidence="1">The sequence shown here is derived from an EMBL/GenBank/DDBJ whole genome shotgun (WGS) entry which is preliminary data.</text>
</comment>
<reference evidence="2" key="1">
    <citation type="journal article" date="2019" name="Genome Announc.">
        <title>Draft Genome Sequence of Pseudoalteromonas piscicida Strain 36Y ROTHPW, an Hypersaline Seawater Isolate from the South Coast of Sonora, Mexico.</title>
        <authorList>
            <person name="Sanchez-Diaz R."/>
            <person name="Molina-Garza Z.J."/>
            <person name="Cruz-Suarez L.E."/>
            <person name="Selvin J."/>
            <person name="Kiran G.S."/>
            <person name="Ibarra-Gamez J.C."/>
            <person name="Gomez-Gil B."/>
            <person name="Galaviz-Silva L."/>
        </authorList>
    </citation>
    <scope>NUCLEOTIDE SEQUENCE [LARGE SCALE GENOMIC DNA]</scope>
    <source>
        <strain evidence="2">36Y_RITHPW</strain>
    </source>
</reference>
<name>A0A2A5JQJ0_PSEO7</name>
<dbReference type="InterPro" id="IPR010982">
    <property type="entry name" value="Lambda_DNA-bd_dom_sf"/>
</dbReference>